<evidence type="ECO:0000313" key="5">
    <source>
        <dbReference type="EMBL" id="QBC42619.1"/>
    </source>
</evidence>
<dbReference type="Pfam" id="PF00486">
    <property type="entry name" value="Trans_reg_C"/>
    <property type="match status" value="1"/>
</dbReference>
<dbReference type="InterPro" id="IPR016032">
    <property type="entry name" value="Sig_transdc_resp-reg_C-effctor"/>
</dbReference>
<dbReference type="Gene3D" id="1.10.10.10">
    <property type="entry name" value="Winged helix-like DNA-binding domain superfamily/Winged helix DNA-binding domain"/>
    <property type="match status" value="1"/>
</dbReference>
<feature type="DNA-binding region" description="OmpR/PhoB-type" evidence="2">
    <location>
        <begin position="1"/>
        <end position="95"/>
    </location>
</feature>
<feature type="transmembrane region" description="Helical" evidence="3">
    <location>
        <begin position="142"/>
        <end position="168"/>
    </location>
</feature>
<dbReference type="EMBL" id="CP025781">
    <property type="protein sequence ID" value="QBC42619.1"/>
    <property type="molecule type" value="Genomic_DNA"/>
</dbReference>
<keyword evidence="1 2" id="KW-0238">DNA-binding</keyword>
<dbReference type="GO" id="GO:0006355">
    <property type="term" value="P:regulation of DNA-templated transcription"/>
    <property type="evidence" value="ECO:0007669"/>
    <property type="project" value="InterPro"/>
</dbReference>
<dbReference type="InterPro" id="IPR001867">
    <property type="entry name" value="OmpR/PhoB-type_DNA-bd"/>
</dbReference>
<organism evidence="5 6">
    <name type="scientific">Iodobacter fluviatilis</name>
    <dbReference type="NCBI Taxonomy" id="537"/>
    <lineage>
        <taxon>Bacteria</taxon>
        <taxon>Pseudomonadati</taxon>
        <taxon>Pseudomonadota</taxon>
        <taxon>Betaproteobacteria</taxon>
        <taxon>Neisseriales</taxon>
        <taxon>Chitinibacteraceae</taxon>
        <taxon>Iodobacter</taxon>
    </lineage>
</organism>
<accession>A0A7G3G648</accession>
<dbReference type="RefSeq" id="WP_130105236.1">
    <property type="nucleotide sequence ID" value="NZ_CP025781.1"/>
</dbReference>
<reference evidence="5 6" key="1">
    <citation type="submission" date="2018-01" db="EMBL/GenBank/DDBJ databases">
        <title>Genome sequence of Iodobacter sp. strain PCH194 isolated from Indian Trans-Himalaya.</title>
        <authorList>
            <person name="Kumar V."/>
            <person name="Thakur V."/>
            <person name="Kumar S."/>
            <person name="Singh D."/>
        </authorList>
    </citation>
    <scope>NUCLEOTIDE SEQUENCE [LARGE SCALE GENOMIC DNA]</scope>
    <source>
        <strain evidence="5 6">PCH194</strain>
    </source>
</reference>
<evidence type="ECO:0000256" key="2">
    <source>
        <dbReference type="PROSITE-ProRule" id="PRU01091"/>
    </source>
</evidence>
<dbReference type="Proteomes" id="UP000515917">
    <property type="component" value="Chromosome"/>
</dbReference>
<dbReference type="CDD" id="cd00383">
    <property type="entry name" value="trans_reg_C"/>
    <property type="match status" value="1"/>
</dbReference>
<dbReference type="GO" id="GO:0000160">
    <property type="term" value="P:phosphorelay signal transduction system"/>
    <property type="evidence" value="ECO:0007669"/>
    <property type="project" value="InterPro"/>
</dbReference>
<sequence length="252" mass="28268">MTEKINFDPFTSSITINGIEKKIGARDALVLAALLKMNGEVASKKFIMDHAWSDVEVTDTSLTKSISTLRSIIQEFHPDTDVIITVPRVGYRIRTSLFMTCSSEQNINVELEPEAIKESSVEGAVSKLKKIMAKVKSINHRYLKIILFILSLFFFWLGGVQIANIVAFKKDAFTSKELNKISLKNGNIVYYIGSKNKILIDLELVKCKCTFFIADSTISVFDHNSKRSASFLFDYSDSTDRIASIINSKMGI</sequence>
<dbReference type="KEGG" id="ifl:C1H71_02975"/>
<protein>
    <recommendedName>
        <fullName evidence="4">OmpR/PhoB-type domain-containing protein</fullName>
    </recommendedName>
</protein>
<dbReference type="PROSITE" id="PS51755">
    <property type="entry name" value="OMPR_PHOB"/>
    <property type="match status" value="1"/>
</dbReference>
<evidence type="ECO:0000256" key="3">
    <source>
        <dbReference type="SAM" id="Phobius"/>
    </source>
</evidence>
<dbReference type="SMART" id="SM00862">
    <property type="entry name" value="Trans_reg_C"/>
    <property type="match status" value="1"/>
</dbReference>
<feature type="domain" description="OmpR/PhoB-type" evidence="4">
    <location>
        <begin position="1"/>
        <end position="95"/>
    </location>
</feature>
<keyword evidence="3" id="KW-0472">Membrane</keyword>
<dbReference type="InterPro" id="IPR036388">
    <property type="entry name" value="WH-like_DNA-bd_sf"/>
</dbReference>
<keyword evidence="6" id="KW-1185">Reference proteome</keyword>
<keyword evidence="3" id="KW-0812">Transmembrane</keyword>
<evidence type="ECO:0000256" key="1">
    <source>
        <dbReference type="ARBA" id="ARBA00023125"/>
    </source>
</evidence>
<dbReference type="GO" id="GO:0003677">
    <property type="term" value="F:DNA binding"/>
    <property type="evidence" value="ECO:0007669"/>
    <property type="project" value="UniProtKB-UniRule"/>
</dbReference>
<gene>
    <name evidence="5" type="ORF">C1H71_02975</name>
</gene>
<dbReference type="SUPFAM" id="SSF46894">
    <property type="entry name" value="C-terminal effector domain of the bipartite response regulators"/>
    <property type="match status" value="1"/>
</dbReference>
<dbReference type="AlphaFoldDB" id="A0A7G3G648"/>
<name>A0A7G3G648_9NEIS</name>
<keyword evidence="3" id="KW-1133">Transmembrane helix</keyword>
<proteinExistence type="predicted"/>
<evidence type="ECO:0000259" key="4">
    <source>
        <dbReference type="PROSITE" id="PS51755"/>
    </source>
</evidence>
<evidence type="ECO:0000313" key="6">
    <source>
        <dbReference type="Proteomes" id="UP000515917"/>
    </source>
</evidence>